<evidence type="ECO:0000313" key="3">
    <source>
        <dbReference type="EMBL" id="KAJ1610127.1"/>
    </source>
</evidence>
<evidence type="ECO:0000256" key="1">
    <source>
        <dbReference type="SAM" id="Coils"/>
    </source>
</evidence>
<protein>
    <recommendedName>
        <fullName evidence="2">Autophagy-related protein 16 domain-containing protein</fullName>
    </recommendedName>
</protein>
<organism evidence="3">
    <name type="scientific">Cryptosporidium canis</name>
    <dbReference type="NCBI Taxonomy" id="195482"/>
    <lineage>
        <taxon>Eukaryota</taxon>
        <taxon>Sar</taxon>
        <taxon>Alveolata</taxon>
        <taxon>Apicomplexa</taxon>
        <taxon>Conoidasida</taxon>
        <taxon>Coccidia</taxon>
        <taxon>Eucoccidiorida</taxon>
        <taxon>Eimeriorina</taxon>
        <taxon>Cryptosporidiidae</taxon>
        <taxon>Cryptosporidium</taxon>
    </lineage>
</organism>
<feature type="coiled-coil region" evidence="1">
    <location>
        <begin position="87"/>
        <end position="128"/>
    </location>
</feature>
<dbReference type="OrthoDB" id="342319at2759"/>
<name>A0A9D5DNW9_9CRYT</name>
<gene>
    <name evidence="3" type="ORF">OJ253_1298</name>
</gene>
<reference evidence="3" key="1">
    <citation type="submission" date="2022-10" db="EMBL/GenBank/DDBJ databases">
        <title>Adaptive evolution leads to modifications in subtelomeric GC content in a zoonotic Cryptosporidium species.</title>
        <authorList>
            <person name="Li J."/>
            <person name="Feng Y."/>
            <person name="Xiao L."/>
        </authorList>
    </citation>
    <scope>NUCLEOTIDE SEQUENCE</scope>
    <source>
        <strain evidence="3">33844</strain>
    </source>
</reference>
<evidence type="ECO:0000259" key="2">
    <source>
        <dbReference type="Pfam" id="PF08614"/>
    </source>
</evidence>
<accession>A0A9D5DNW9</accession>
<dbReference type="AlphaFoldDB" id="A0A9D5DNW9"/>
<sequence length="130" mass="15085">MTDWESLILERAKKRDQPSMSDLLELYGSYTELKHTFISTQLYNSIAARSADPEQPEGTLDALQQVQFLQGKLSQLQKKLTDSYRNKLNLEDSISQLSERIEKLERELSEKDRTISRLERTIAHLKSEKA</sequence>
<dbReference type="InterPro" id="IPR013923">
    <property type="entry name" value="Autophagy-rel_prot_16_dom"/>
</dbReference>
<comment type="caution">
    <text evidence="3">The sequence shown here is derived from an EMBL/GenBank/DDBJ whole genome shotgun (WGS) entry which is preliminary data.</text>
</comment>
<dbReference type="Gene3D" id="1.20.5.340">
    <property type="match status" value="1"/>
</dbReference>
<dbReference type="Proteomes" id="UP001067231">
    <property type="component" value="Unassembled WGS sequence"/>
</dbReference>
<dbReference type="SUPFAM" id="SSF57997">
    <property type="entry name" value="Tropomyosin"/>
    <property type="match status" value="1"/>
</dbReference>
<dbReference type="Pfam" id="PF08614">
    <property type="entry name" value="ATG16"/>
    <property type="match status" value="1"/>
</dbReference>
<proteinExistence type="predicted"/>
<dbReference type="EMBL" id="JAPCXC010000027">
    <property type="protein sequence ID" value="KAJ1610127.1"/>
    <property type="molecule type" value="Genomic_DNA"/>
</dbReference>
<feature type="domain" description="Autophagy-related protein 16" evidence="2">
    <location>
        <begin position="50"/>
        <end position="128"/>
    </location>
</feature>
<keyword evidence="1" id="KW-0175">Coiled coil</keyword>